<dbReference type="Proteomes" id="UP000234857">
    <property type="component" value="Unassembled WGS sequence"/>
</dbReference>
<accession>A0A2N5ZFZ3</accession>
<protein>
    <recommendedName>
        <fullName evidence="3">Outer membrane protein beta-barrel domain-containing protein</fullName>
    </recommendedName>
</protein>
<sequence length="362" mass="42358">MNKKIIFLIFVLVFNTIFVFSLDQAKYLDYFYRRGYIINNSDLYENTKAFKDLEIATMLSEILQRVYSSREGTFSKEILFQCREMLNLYHDELLIVSKIDTQKIQGRLDILLSTDEFIGPSKKQRITAESYDKDNYVKAADLIKEKDSKEYDYFNVDSRFINKEPVRPRAFRRARGLYTYMPIDLTNKNYFSAAAGIYETKATSLSYSGEDSIYDFGIGYQRTSKTAFDFRGYIWESKGKGGFFDSTAVETYSYSIKPITASLKLNLPRFNRFIPYVCVGISRFLTIHEYNDKNTGKNKVEDETYCPVFTAGMEFHEKKDFFLYGEMTLFSAGIIEYNIDGSIYKVDPQNIIFSFGFRTYFR</sequence>
<dbReference type="EMBL" id="PKTG01000085">
    <property type="protein sequence ID" value="PLX17533.1"/>
    <property type="molecule type" value="Genomic_DNA"/>
</dbReference>
<dbReference type="SUPFAM" id="SSF56925">
    <property type="entry name" value="OMPA-like"/>
    <property type="match status" value="1"/>
</dbReference>
<evidence type="ECO:0000313" key="2">
    <source>
        <dbReference type="Proteomes" id="UP000234857"/>
    </source>
</evidence>
<gene>
    <name evidence="1" type="ORF">C0601_07180</name>
</gene>
<name>A0A2N5ZFZ3_MUIH1</name>
<organism evidence="1 2">
    <name type="scientific">Muiribacterium halophilum</name>
    <dbReference type="NCBI Taxonomy" id="2053465"/>
    <lineage>
        <taxon>Bacteria</taxon>
        <taxon>Candidatus Muiribacteriota</taxon>
        <taxon>Candidatus Muiribacteriia</taxon>
        <taxon>Candidatus Muiribacteriales</taxon>
        <taxon>Candidatus Muiribacteriaceae</taxon>
        <taxon>Candidatus Muiribacterium</taxon>
    </lineage>
</organism>
<reference evidence="1 2" key="1">
    <citation type="submission" date="2017-11" db="EMBL/GenBank/DDBJ databases">
        <title>Genome-resolved metagenomics identifies genetic mobility, metabolic interactions, and unexpected diversity in perchlorate-reducing communities.</title>
        <authorList>
            <person name="Barnum T.P."/>
            <person name="Figueroa I.A."/>
            <person name="Carlstrom C.I."/>
            <person name="Lucas L.N."/>
            <person name="Engelbrektson A.L."/>
            <person name="Coates J.D."/>
        </authorList>
    </citation>
    <scope>NUCLEOTIDE SEQUENCE [LARGE SCALE GENOMIC DNA]</scope>
    <source>
        <strain evidence="1">BM706</strain>
    </source>
</reference>
<evidence type="ECO:0008006" key="3">
    <source>
        <dbReference type="Google" id="ProtNLM"/>
    </source>
</evidence>
<comment type="caution">
    <text evidence="1">The sequence shown here is derived from an EMBL/GenBank/DDBJ whole genome shotgun (WGS) entry which is preliminary data.</text>
</comment>
<proteinExistence type="predicted"/>
<dbReference type="InterPro" id="IPR011250">
    <property type="entry name" value="OMP/PagP_B-barrel"/>
</dbReference>
<dbReference type="AlphaFoldDB" id="A0A2N5ZFZ3"/>
<evidence type="ECO:0000313" key="1">
    <source>
        <dbReference type="EMBL" id="PLX17533.1"/>
    </source>
</evidence>